<comment type="caution">
    <text evidence="4">The sequence shown here is derived from an EMBL/GenBank/DDBJ whole genome shotgun (WGS) entry which is preliminary data.</text>
</comment>
<accession>A0ABU5IMY5</accession>
<dbReference type="EMBL" id="JAXOJX010000063">
    <property type="protein sequence ID" value="MDZ5460257.1"/>
    <property type="molecule type" value="Genomic_DNA"/>
</dbReference>
<proteinExistence type="inferred from homology"/>
<dbReference type="InterPro" id="IPR050268">
    <property type="entry name" value="NADH-dep_flavin_reductase"/>
</dbReference>
<dbReference type="InterPro" id="IPR012349">
    <property type="entry name" value="Split_barrel_FMN-bd"/>
</dbReference>
<reference evidence="4 5" key="1">
    <citation type="submission" date="2023-11" db="EMBL/GenBank/DDBJ databases">
        <title>Draft genome of Azohydromonas lata strain H1 (DSM1123), a polyhydroxyalkanoate producer.</title>
        <authorList>
            <person name="Traversa D."/>
            <person name="D'Addabbo P."/>
            <person name="Pazzani C."/>
            <person name="Manzari C."/>
            <person name="Chiara M."/>
            <person name="Scrascia M."/>
        </authorList>
    </citation>
    <scope>NUCLEOTIDE SEQUENCE [LARGE SCALE GENOMIC DNA]</scope>
    <source>
        <strain evidence="4 5">H1</strain>
    </source>
</reference>
<dbReference type="SUPFAM" id="SSF50475">
    <property type="entry name" value="FMN-binding split barrel"/>
    <property type="match status" value="1"/>
</dbReference>
<sequence length="208" mass="21114">MTASANSSTTPVADAAAAPAVPSVPAAATAAAELPGTPLAVEIAGAVDITPQALRGALGRFATGVAIITCVDPANGERVGLTANSFSALSLEPPLVLWSLRQASASLAAFQHSAHFAINVLAEAQIDLSRRFSSGKEPDKFGAGQWSDGLGGAPVLGGSTAVFECERVSAQEAGDHVLFVGRVLRLADAVLPPLLFHGGRYHLLGEIL</sequence>
<keyword evidence="5" id="KW-1185">Reference proteome</keyword>
<protein>
    <submittedName>
        <fullName evidence="4">Flavin reductase family protein</fullName>
        <ecNumber evidence="4">1.-.-.-</ecNumber>
    </submittedName>
</protein>
<dbReference type="Gene3D" id="2.30.110.10">
    <property type="entry name" value="Electron Transport, Fmn-binding Protein, Chain A"/>
    <property type="match status" value="1"/>
</dbReference>
<dbReference type="RefSeq" id="WP_322467772.1">
    <property type="nucleotide sequence ID" value="NZ_JAXOJX010000063.1"/>
</dbReference>
<evidence type="ECO:0000313" key="4">
    <source>
        <dbReference type="EMBL" id="MDZ5460257.1"/>
    </source>
</evidence>
<dbReference type="Proteomes" id="UP001293718">
    <property type="component" value="Unassembled WGS sequence"/>
</dbReference>
<evidence type="ECO:0000259" key="3">
    <source>
        <dbReference type="SMART" id="SM00903"/>
    </source>
</evidence>
<evidence type="ECO:0000256" key="1">
    <source>
        <dbReference type="ARBA" id="ARBA00008898"/>
    </source>
</evidence>
<dbReference type="GO" id="GO:0016491">
    <property type="term" value="F:oxidoreductase activity"/>
    <property type="evidence" value="ECO:0007669"/>
    <property type="project" value="UniProtKB-KW"/>
</dbReference>
<evidence type="ECO:0000256" key="2">
    <source>
        <dbReference type="ARBA" id="ARBA00023002"/>
    </source>
</evidence>
<feature type="domain" description="Flavin reductase like" evidence="3">
    <location>
        <begin position="58"/>
        <end position="203"/>
    </location>
</feature>
<dbReference type="PANTHER" id="PTHR30466:SF11">
    <property type="entry name" value="FLAVIN-DEPENDENT MONOOXYGENASE, REDUCTASE SUBUNIT HSAB"/>
    <property type="match status" value="1"/>
</dbReference>
<keyword evidence="2 4" id="KW-0560">Oxidoreductase</keyword>
<gene>
    <name evidence="4" type="ORF">SM757_27130</name>
</gene>
<comment type="similarity">
    <text evidence="1">Belongs to the non-flavoprotein flavin reductase family.</text>
</comment>
<dbReference type="Pfam" id="PF01613">
    <property type="entry name" value="Flavin_Reduct"/>
    <property type="match status" value="1"/>
</dbReference>
<dbReference type="InterPro" id="IPR002563">
    <property type="entry name" value="Flavin_Rdtase-like_dom"/>
</dbReference>
<evidence type="ECO:0000313" key="5">
    <source>
        <dbReference type="Proteomes" id="UP001293718"/>
    </source>
</evidence>
<dbReference type="SMART" id="SM00903">
    <property type="entry name" value="Flavin_Reduct"/>
    <property type="match status" value="1"/>
</dbReference>
<dbReference type="PANTHER" id="PTHR30466">
    <property type="entry name" value="FLAVIN REDUCTASE"/>
    <property type="match status" value="1"/>
</dbReference>
<organism evidence="4 5">
    <name type="scientific">Azohydromonas lata</name>
    <dbReference type="NCBI Taxonomy" id="45677"/>
    <lineage>
        <taxon>Bacteria</taxon>
        <taxon>Pseudomonadati</taxon>
        <taxon>Pseudomonadota</taxon>
        <taxon>Betaproteobacteria</taxon>
        <taxon>Burkholderiales</taxon>
        <taxon>Sphaerotilaceae</taxon>
        <taxon>Azohydromonas</taxon>
    </lineage>
</organism>
<name>A0ABU5IMY5_9BURK</name>
<dbReference type="EC" id="1.-.-.-" evidence="4"/>